<comment type="caution">
    <text evidence="3">The sequence shown here is derived from an EMBL/GenBank/DDBJ whole genome shotgun (WGS) entry which is preliminary data.</text>
</comment>
<keyword evidence="4" id="KW-1185">Reference proteome</keyword>
<protein>
    <submittedName>
        <fullName evidence="3">Uncharacterized protein</fullName>
    </submittedName>
</protein>
<evidence type="ECO:0000313" key="3">
    <source>
        <dbReference type="EMBL" id="KAG5951040.1"/>
    </source>
</evidence>
<evidence type="ECO:0000256" key="2">
    <source>
        <dbReference type="SAM" id="MobiDB-lite"/>
    </source>
</evidence>
<dbReference type="Proteomes" id="UP000742024">
    <property type="component" value="Unassembled WGS sequence"/>
</dbReference>
<dbReference type="EMBL" id="SRPR01000699">
    <property type="protein sequence ID" value="KAG5951040.1"/>
    <property type="molecule type" value="Genomic_DNA"/>
</dbReference>
<keyword evidence="1" id="KW-0175">Coiled coil</keyword>
<accession>A0ABQ7P181</accession>
<reference evidence="3 4" key="1">
    <citation type="journal article" date="2020" name="bioRxiv">
        <title>Whole genome comparisons of ergot fungi reveals the divergence and evolution of species within the genus Claviceps are the result of varying mechanisms driving genome evolution and host range expansion.</title>
        <authorList>
            <person name="Wyka S.A."/>
            <person name="Mondo S.J."/>
            <person name="Liu M."/>
            <person name="Dettman J."/>
            <person name="Nalam V."/>
            <person name="Broders K.D."/>
        </authorList>
    </citation>
    <scope>NUCLEOTIDE SEQUENCE [LARGE SCALE GENOMIC DNA]</scope>
    <source>
        <strain evidence="3 4">LM583</strain>
    </source>
</reference>
<gene>
    <name evidence="3" type="ORF">E4U57_007138</name>
</gene>
<organism evidence="3 4">
    <name type="scientific">Claviceps arundinis</name>
    <dbReference type="NCBI Taxonomy" id="1623583"/>
    <lineage>
        <taxon>Eukaryota</taxon>
        <taxon>Fungi</taxon>
        <taxon>Dikarya</taxon>
        <taxon>Ascomycota</taxon>
        <taxon>Pezizomycotina</taxon>
        <taxon>Sordariomycetes</taxon>
        <taxon>Hypocreomycetidae</taxon>
        <taxon>Hypocreales</taxon>
        <taxon>Clavicipitaceae</taxon>
        <taxon>Claviceps</taxon>
    </lineage>
</organism>
<sequence length="178" mass="20063">MADDDDEIGQPKKPKMDPRFNEQGDLVTDDGNDYPEANASPSLQQLLQQQQAEIANTTAKLQAAQDIATKLQAAHAPQLDNSGPRASQSSPTSDICTWMPDSFHAIGITDDQIRRCISDLSKLYKDSDKYSGERYHFMARKFDTFKDRCRRLSIPPVLWARAFPIMLRSGRLLHRNAV</sequence>
<feature type="region of interest" description="Disordered" evidence="2">
    <location>
        <begin position="1"/>
        <end position="42"/>
    </location>
</feature>
<proteinExistence type="predicted"/>
<evidence type="ECO:0000256" key="1">
    <source>
        <dbReference type="SAM" id="Coils"/>
    </source>
</evidence>
<name>A0ABQ7P181_9HYPO</name>
<evidence type="ECO:0000313" key="4">
    <source>
        <dbReference type="Proteomes" id="UP000742024"/>
    </source>
</evidence>
<feature type="coiled-coil region" evidence="1">
    <location>
        <begin position="47"/>
        <end position="74"/>
    </location>
</feature>